<evidence type="ECO:0000256" key="13">
    <source>
        <dbReference type="ARBA" id="ARBA00023136"/>
    </source>
</evidence>
<evidence type="ECO:0000256" key="11">
    <source>
        <dbReference type="ARBA" id="ARBA00022840"/>
    </source>
</evidence>
<feature type="transmembrane region" description="Helical" evidence="17">
    <location>
        <begin position="153"/>
        <end position="173"/>
    </location>
</feature>
<dbReference type="InterPro" id="IPR017441">
    <property type="entry name" value="Protein_kinase_ATP_BS"/>
</dbReference>
<dbReference type="SMART" id="SM00220">
    <property type="entry name" value="S_TKc"/>
    <property type="match status" value="1"/>
</dbReference>
<keyword evidence="9 16" id="KW-0547">Nucleotide-binding</keyword>
<dbReference type="InterPro" id="IPR008271">
    <property type="entry name" value="Ser/Thr_kinase_AS"/>
</dbReference>
<sequence>MKQLQLQHQYQHHLGLKHNVFMPMAMPLSTPPLIPLPTLPLKLKTSPIVPISSTRLLCKFNDSDMTSQLEILKPERKKPDKRVNGIFWILLLNLGIYVADHVFQVRAVRALYLYHNRSCLVPVCDCNILNHLSSNLFFLYIFGKLVEEEEGNFGLWLSYILTGAGANLVSWLILPRNAVSVGASGAVFGLFAISVLVKMSWDWRKILEVLVLGQFVIERVMEAAQASTGLAGGIHGGSALQSVNHIAHLSGALIGVALIWMLSGISSEPDAQNNKKAIPKLPPTVINFTHSPLPPSPLSPNASLKPIIKPIDDKVALHPPPRRPIYTHPLPKPLPKLTLPPPPVTALMYPVNGSSAPVSRDETSSIKVQSPLSSTSIGSVIGISVGVTGAFFIVAIILFMCCRNKLKCGKLRDRESPLPKDDLYHVLRQSFRQQNVANGSPVSPKQVIPFRPLHCFDNNAHSNSLNSEGGSHFSPKDHIVDLAVSGGNFTYEELWLATSGFSTSNLLGEGGFGYVHKGVLPTGREIAVKQLKVGSHQGEREFQAEVETISRVHHKHLVSLVGYCMNGTKRLLVYEFVSNRTLEYHLHGEAQSTMKWASRMKIAIGSAKGLAYLHEDCNPTIIHRDIKAANILLDSNFEAKVADFGLAKFLSDSNHHVSHISTRVVGTFGYLAPEYAQSGKTSDKSDIFSFGVMLLELITGRPPIISTESSACSSLVIWARPLLRSALDDGKLDALVDPCLGQNYNSEEMANMIACAAACVRHSSRRRPRMSQVVRALEGDAFILDLDEENRPGQSTICDFDSDGSNYFEKFKKIQRSTLKSKEEW</sequence>
<evidence type="ECO:0000256" key="17">
    <source>
        <dbReference type="SAM" id="Phobius"/>
    </source>
</evidence>
<protein>
    <recommendedName>
        <fullName evidence="4">non-specific serine/threonine protein kinase</fullName>
        <ecNumber evidence="4">2.7.11.1</ecNumber>
    </recommendedName>
</protein>
<dbReference type="FunFam" id="1.20.1540.10:FF:000013">
    <property type="entry name" value="Rhomboid protease aarA"/>
    <property type="match status" value="1"/>
</dbReference>
<gene>
    <name evidence="19" type="ORF">H5410_042452</name>
</gene>
<feature type="binding site" evidence="16">
    <location>
        <position position="529"/>
    </location>
    <ligand>
        <name>ATP</name>
        <dbReference type="ChEBI" id="CHEBI:30616"/>
    </ligand>
</feature>
<dbReference type="SUPFAM" id="SSF56112">
    <property type="entry name" value="Protein kinase-like (PK-like)"/>
    <property type="match status" value="1"/>
</dbReference>
<dbReference type="GO" id="GO:0005886">
    <property type="term" value="C:plasma membrane"/>
    <property type="evidence" value="ECO:0007669"/>
    <property type="project" value="UniProtKB-SubCell"/>
</dbReference>
<keyword evidence="7" id="KW-0808">Transferase</keyword>
<keyword evidence="5" id="KW-1003">Cell membrane</keyword>
<dbReference type="Pfam" id="PF01694">
    <property type="entry name" value="Rhomboid"/>
    <property type="match status" value="1"/>
</dbReference>
<evidence type="ECO:0000256" key="10">
    <source>
        <dbReference type="ARBA" id="ARBA00022777"/>
    </source>
</evidence>
<feature type="transmembrane region" description="Helical" evidence="17">
    <location>
        <begin position="179"/>
        <end position="197"/>
    </location>
</feature>
<dbReference type="Gene3D" id="3.30.200.20">
    <property type="entry name" value="Phosphorylase Kinase, domain 1"/>
    <property type="match status" value="1"/>
</dbReference>
<dbReference type="AlphaFoldDB" id="A0A9J5XW29"/>
<evidence type="ECO:0000256" key="16">
    <source>
        <dbReference type="PROSITE-ProRule" id="PRU10141"/>
    </source>
</evidence>
<dbReference type="EMBL" id="JACXVP010000008">
    <property type="protein sequence ID" value="KAG5591938.1"/>
    <property type="molecule type" value="Genomic_DNA"/>
</dbReference>
<dbReference type="FunFam" id="1.10.510.10:FF:000173">
    <property type="entry name" value="proline-rich receptor-like protein kinase PERK8"/>
    <property type="match status" value="1"/>
</dbReference>
<evidence type="ECO:0000256" key="2">
    <source>
        <dbReference type="ARBA" id="ARBA00004162"/>
    </source>
</evidence>
<dbReference type="PANTHER" id="PTHR47982:SF67">
    <property type="entry name" value="NON-SPECIFIC SERINE_THREONINE PROTEIN KINASE"/>
    <property type="match status" value="1"/>
</dbReference>
<keyword evidence="20" id="KW-1185">Reference proteome</keyword>
<dbReference type="InterPro" id="IPR047117">
    <property type="entry name" value="PERK1-13-like"/>
</dbReference>
<feature type="transmembrane region" description="Helical" evidence="17">
    <location>
        <begin position="86"/>
        <end position="108"/>
    </location>
</feature>
<keyword evidence="8 17" id="KW-0812">Transmembrane</keyword>
<evidence type="ECO:0000256" key="15">
    <source>
        <dbReference type="ARBA" id="ARBA00048679"/>
    </source>
</evidence>
<dbReference type="InterPro" id="IPR022764">
    <property type="entry name" value="Peptidase_S54_rhomboid_dom"/>
</dbReference>
<evidence type="ECO:0000256" key="7">
    <source>
        <dbReference type="ARBA" id="ARBA00022679"/>
    </source>
</evidence>
<evidence type="ECO:0000313" key="19">
    <source>
        <dbReference type="EMBL" id="KAG5591938.1"/>
    </source>
</evidence>
<evidence type="ECO:0000256" key="6">
    <source>
        <dbReference type="ARBA" id="ARBA00022527"/>
    </source>
</evidence>
<evidence type="ECO:0000256" key="4">
    <source>
        <dbReference type="ARBA" id="ARBA00012513"/>
    </source>
</evidence>
<keyword evidence="13 17" id="KW-0472">Membrane</keyword>
<evidence type="ECO:0000256" key="14">
    <source>
        <dbReference type="ARBA" id="ARBA00047899"/>
    </source>
</evidence>
<dbReference type="PROSITE" id="PS00107">
    <property type="entry name" value="PROTEIN_KINASE_ATP"/>
    <property type="match status" value="1"/>
</dbReference>
<organism evidence="19 20">
    <name type="scientific">Solanum commersonii</name>
    <name type="common">Commerson's wild potato</name>
    <name type="synonym">Commerson's nightshade</name>
    <dbReference type="NCBI Taxonomy" id="4109"/>
    <lineage>
        <taxon>Eukaryota</taxon>
        <taxon>Viridiplantae</taxon>
        <taxon>Streptophyta</taxon>
        <taxon>Embryophyta</taxon>
        <taxon>Tracheophyta</taxon>
        <taxon>Spermatophyta</taxon>
        <taxon>Magnoliopsida</taxon>
        <taxon>eudicotyledons</taxon>
        <taxon>Gunneridae</taxon>
        <taxon>Pentapetalae</taxon>
        <taxon>asterids</taxon>
        <taxon>lamiids</taxon>
        <taxon>Solanales</taxon>
        <taxon>Solanaceae</taxon>
        <taxon>Solanoideae</taxon>
        <taxon>Solaneae</taxon>
        <taxon>Solanum</taxon>
    </lineage>
</organism>
<proteinExistence type="inferred from homology"/>
<keyword evidence="10" id="KW-0418">Kinase</keyword>
<accession>A0A9J5XW29</accession>
<comment type="subcellular location">
    <subcellularLocation>
        <location evidence="2">Cell membrane</location>
        <topology evidence="2">Single-pass membrane protein</topology>
    </subcellularLocation>
    <subcellularLocation>
        <location evidence="1">Membrane</location>
        <topology evidence="1">Multi-pass membrane protein</topology>
    </subcellularLocation>
</comment>
<dbReference type="InterPro" id="IPR011009">
    <property type="entry name" value="Kinase-like_dom_sf"/>
</dbReference>
<evidence type="ECO:0000256" key="8">
    <source>
        <dbReference type="ARBA" id="ARBA00022692"/>
    </source>
</evidence>
<dbReference type="GO" id="GO:0004252">
    <property type="term" value="F:serine-type endopeptidase activity"/>
    <property type="evidence" value="ECO:0007669"/>
    <property type="project" value="InterPro"/>
</dbReference>
<feature type="transmembrane region" description="Helical" evidence="17">
    <location>
        <begin position="246"/>
        <end position="265"/>
    </location>
</feature>
<evidence type="ECO:0000256" key="12">
    <source>
        <dbReference type="ARBA" id="ARBA00022989"/>
    </source>
</evidence>
<feature type="transmembrane region" description="Helical" evidence="17">
    <location>
        <begin position="377"/>
        <end position="402"/>
    </location>
</feature>
<dbReference type="GO" id="GO:0004674">
    <property type="term" value="F:protein serine/threonine kinase activity"/>
    <property type="evidence" value="ECO:0007669"/>
    <property type="project" value="UniProtKB-KW"/>
</dbReference>
<name>A0A9J5XW29_SOLCO</name>
<dbReference type="PROSITE" id="PS50011">
    <property type="entry name" value="PROTEIN_KINASE_DOM"/>
    <property type="match status" value="1"/>
</dbReference>
<dbReference type="FunFam" id="3.30.200.20:FF:000212">
    <property type="entry name" value="Proline-rich receptor-like protein kinase PERK8"/>
    <property type="match status" value="1"/>
</dbReference>
<dbReference type="Pfam" id="PF00069">
    <property type="entry name" value="Pkinase"/>
    <property type="match status" value="1"/>
</dbReference>
<comment type="catalytic activity">
    <reaction evidence="15">
        <text>L-seryl-[protein] + ATP = O-phospho-L-seryl-[protein] + ADP + H(+)</text>
        <dbReference type="Rhea" id="RHEA:17989"/>
        <dbReference type="Rhea" id="RHEA-COMP:9863"/>
        <dbReference type="Rhea" id="RHEA-COMP:11604"/>
        <dbReference type="ChEBI" id="CHEBI:15378"/>
        <dbReference type="ChEBI" id="CHEBI:29999"/>
        <dbReference type="ChEBI" id="CHEBI:30616"/>
        <dbReference type="ChEBI" id="CHEBI:83421"/>
        <dbReference type="ChEBI" id="CHEBI:456216"/>
        <dbReference type="EC" id="2.7.11.1"/>
    </reaction>
</comment>
<comment type="catalytic activity">
    <reaction evidence="14">
        <text>L-threonyl-[protein] + ATP = O-phospho-L-threonyl-[protein] + ADP + H(+)</text>
        <dbReference type="Rhea" id="RHEA:46608"/>
        <dbReference type="Rhea" id="RHEA-COMP:11060"/>
        <dbReference type="Rhea" id="RHEA-COMP:11605"/>
        <dbReference type="ChEBI" id="CHEBI:15378"/>
        <dbReference type="ChEBI" id="CHEBI:30013"/>
        <dbReference type="ChEBI" id="CHEBI:30616"/>
        <dbReference type="ChEBI" id="CHEBI:61977"/>
        <dbReference type="ChEBI" id="CHEBI:456216"/>
        <dbReference type="EC" id="2.7.11.1"/>
    </reaction>
</comment>
<dbReference type="Gene3D" id="1.20.1540.10">
    <property type="entry name" value="Rhomboid-like"/>
    <property type="match status" value="1"/>
</dbReference>
<feature type="domain" description="Protein kinase" evidence="18">
    <location>
        <begin position="501"/>
        <end position="783"/>
    </location>
</feature>
<dbReference type="GO" id="GO:0005524">
    <property type="term" value="F:ATP binding"/>
    <property type="evidence" value="ECO:0007669"/>
    <property type="project" value="UniProtKB-UniRule"/>
</dbReference>
<keyword evidence="12 17" id="KW-1133">Transmembrane helix</keyword>
<comment type="similarity">
    <text evidence="3">Belongs to the peptidase S54 family.</text>
</comment>
<evidence type="ECO:0000313" key="20">
    <source>
        <dbReference type="Proteomes" id="UP000824120"/>
    </source>
</evidence>
<dbReference type="Gene3D" id="1.10.510.10">
    <property type="entry name" value="Transferase(Phosphotransferase) domain 1"/>
    <property type="match status" value="1"/>
</dbReference>
<dbReference type="EC" id="2.7.11.1" evidence="4"/>
<evidence type="ECO:0000256" key="9">
    <source>
        <dbReference type="ARBA" id="ARBA00022741"/>
    </source>
</evidence>
<evidence type="ECO:0000256" key="5">
    <source>
        <dbReference type="ARBA" id="ARBA00022475"/>
    </source>
</evidence>
<comment type="caution">
    <text evidence="19">The sequence shown here is derived from an EMBL/GenBank/DDBJ whole genome shotgun (WGS) entry which is preliminary data.</text>
</comment>
<dbReference type="PANTHER" id="PTHR47982">
    <property type="entry name" value="PROLINE-RICH RECEPTOR-LIKE PROTEIN KINASE PERK4"/>
    <property type="match status" value="1"/>
</dbReference>
<evidence type="ECO:0000256" key="3">
    <source>
        <dbReference type="ARBA" id="ARBA00009045"/>
    </source>
</evidence>
<dbReference type="OrthoDB" id="4062651at2759"/>
<dbReference type="InterPro" id="IPR000719">
    <property type="entry name" value="Prot_kinase_dom"/>
</dbReference>
<dbReference type="PROSITE" id="PS00108">
    <property type="entry name" value="PROTEIN_KINASE_ST"/>
    <property type="match status" value="1"/>
</dbReference>
<keyword evidence="11 16" id="KW-0067">ATP-binding</keyword>
<dbReference type="SUPFAM" id="SSF144091">
    <property type="entry name" value="Rhomboid-like"/>
    <property type="match status" value="1"/>
</dbReference>
<evidence type="ECO:0000256" key="1">
    <source>
        <dbReference type="ARBA" id="ARBA00004141"/>
    </source>
</evidence>
<keyword evidence="6" id="KW-0723">Serine/threonine-protein kinase</keyword>
<reference evidence="19 20" key="1">
    <citation type="submission" date="2020-09" db="EMBL/GenBank/DDBJ databases">
        <title>De no assembly of potato wild relative species, Solanum commersonii.</title>
        <authorList>
            <person name="Cho K."/>
        </authorList>
    </citation>
    <scope>NUCLEOTIDE SEQUENCE [LARGE SCALE GENOMIC DNA]</scope>
    <source>
        <strain evidence="19">LZ3.2</strain>
        <tissue evidence="19">Leaf</tissue>
    </source>
</reference>
<dbReference type="Proteomes" id="UP000824120">
    <property type="component" value="Chromosome 8"/>
</dbReference>
<evidence type="ECO:0000259" key="18">
    <source>
        <dbReference type="PROSITE" id="PS50011"/>
    </source>
</evidence>
<dbReference type="InterPro" id="IPR035952">
    <property type="entry name" value="Rhomboid-like_sf"/>
</dbReference>